<feature type="region of interest" description="Disordered" evidence="1">
    <location>
        <begin position="157"/>
        <end position="189"/>
    </location>
</feature>
<dbReference type="PANTHER" id="PTHR15503:SF42">
    <property type="entry name" value="ZINC FINGER, CCHC-TYPE, RETROTRANSPOSON GAG DOMAIN, ASPARTIC PEPTIDASE DOMAIN PROTEIN-RELATED"/>
    <property type="match status" value="1"/>
</dbReference>
<evidence type="ECO:0000256" key="1">
    <source>
        <dbReference type="SAM" id="MobiDB-lite"/>
    </source>
</evidence>
<dbReference type="Proteomes" id="UP000236161">
    <property type="component" value="Unassembled WGS sequence"/>
</dbReference>
<name>A0A2H9ZTN7_9ASPA</name>
<dbReference type="EMBL" id="KZ454114">
    <property type="protein sequence ID" value="PKA46659.1"/>
    <property type="molecule type" value="Genomic_DNA"/>
</dbReference>
<proteinExistence type="predicted"/>
<organism evidence="2 3">
    <name type="scientific">Apostasia shenzhenica</name>
    <dbReference type="NCBI Taxonomy" id="1088818"/>
    <lineage>
        <taxon>Eukaryota</taxon>
        <taxon>Viridiplantae</taxon>
        <taxon>Streptophyta</taxon>
        <taxon>Embryophyta</taxon>
        <taxon>Tracheophyta</taxon>
        <taxon>Spermatophyta</taxon>
        <taxon>Magnoliopsida</taxon>
        <taxon>Liliopsida</taxon>
        <taxon>Asparagales</taxon>
        <taxon>Orchidaceae</taxon>
        <taxon>Apostasioideae</taxon>
        <taxon>Apostasia</taxon>
    </lineage>
</organism>
<protein>
    <recommendedName>
        <fullName evidence="4">CCHC-type domain-containing protein</fullName>
    </recommendedName>
</protein>
<feature type="compositionally biased region" description="Low complexity" evidence="1">
    <location>
        <begin position="91"/>
        <end position="108"/>
    </location>
</feature>
<reference evidence="2 3" key="1">
    <citation type="journal article" date="2017" name="Nature">
        <title>The Apostasia genome and the evolution of orchids.</title>
        <authorList>
            <person name="Zhang G.Q."/>
            <person name="Liu K.W."/>
            <person name="Li Z."/>
            <person name="Lohaus R."/>
            <person name="Hsiao Y.Y."/>
            <person name="Niu S.C."/>
            <person name="Wang J.Y."/>
            <person name="Lin Y.C."/>
            <person name="Xu Q."/>
            <person name="Chen L.J."/>
            <person name="Yoshida K."/>
            <person name="Fujiwara S."/>
            <person name="Wang Z.W."/>
            <person name="Zhang Y.Q."/>
            <person name="Mitsuda N."/>
            <person name="Wang M."/>
            <person name="Liu G.H."/>
            <person name="Pecoraro L."/>
            <person name="Huang H.X."/>
            <person name="Xiao X.J."/>
            <person name="Lin M."/>
            <person name="Wu X.Y."/>
            <person name="Wu W.L."/>
            <person name="Chen Y.Y."/>
            <person name="Chang S.B."/>
            <person name="Sakamoto S."/>
            <person name="Ohme-Takagi M."/>
            <person name="Yagi M."/>
            <person name="Zeng S.J."/>
            <person name="Shen C.Y."/>
            <person name="Yeh C.M."/>
            <person name="Luo Y.B."/>
            <person name="Tsai W.C."/>
            <person name="Van de Peer Y."/>
            <person name="Liu Z.J."/>
        </authorList>
    </citation>
    <scope>NUCLEOTIDE SEQUENCE [LARGE SCALE GENOMIC DNA]</scope>
    <source>
        <strain evidence="3">cv. Shenzhen</strain>
        <tissue evidence="2">Stem</tissue>
    </source>
</reference>
<evidence type="ECO:0008006" key="4">
    <source>
        <dbReference type="Google" id="ProtNLM"/>
    </source>
</evidence>
<dbReference type="PANTHER" id="PTHR15503">
    <property type="entry name" value="LDOC1 RELATED"/>
    <property type="match status" value="1"/>
</dbReference>
<evidence type="ECO:0000313" key="3">
    <source>
        <dbReference type="Proteomes" id="UP000236161"/>
    </source>
</evidence>
<sequence>MTVTKYEAKFTALAKFAPALVPNKEKKCHLFCTGLHPSIRAVVVQFSHVVFSKLVETATVVEQDQLEGQARREALGKRKVMASKTYQGPASKRSSSSEASMSTSTNGSYGRPRCLTCGNLHGGVCRAGDRTCFNSGEVGHLYKVCPRRMTARGEESVPASIASTSGGRGGTASVSGRGHNTATRSGERGAQPRVYALTRQEAQESPDVIAGTLTLNDSPAVALFASGASHSFISEGIKQKMQLKTCPLDEVLHVVLPFGITIGVKLFVEVKIKIKDQEFWAKLIVIPIIEFDVILGMNWLSDNQVIIDCREKKIKVHIPESSDVVYYGYGRKILIVSAIQAHRLIRKGCKAYLAIALNVKS</sequence>
<dbReference type="Pfam" id="PF08284">
    <property type="entry name" value="RVP_2"/>
    <property type="match status" value="1"/>
</dbReference>
<keyword evidence="3" id="KW-1185">Reference proteome</keyword>
<dbReference type="SUPFAM" id="SSF50630">
    <property type="entry name" value="Acid proteases"/>
    <property type="match status" value="1"/>
</dbReference>
<gene>
    <name evidence="2" type="ORF">AXF42_Ash021490</name>
</gene>
<dbReference type="InterPro" id="IPR032567">
    <property type="entry name" value="RTL1-rel"/>
</dbReference>
<dbReference type="CDD" id="cd00303">
    <property type="entry name" value="retropepsin_like"/>
    <property type="match status" value="1"/>
</dbReference>
<dbReference type="Gene3D" id="2.40.70.10">
    <property type="entry name" value="Acid Proteases"/>
    <property type="match status" value="1"/>
</dbReference>
<dbReference type="AlphaFoldDB" id="A0A2H9ZTN7"/>
<evidence type="ECO:0000313" key="2">
    <source>
        <dbReference type="EMBL" id="PKA46659.1"/>
    </source>
</evidence>
<dbReference type="InterPro" id="IPR021109">
    <property type="entry name" value="Peptidase_aspartic_dom_sf"/>
</dbReference>
<dbReference type="OrthoDB" id="786680at2759"/>
<accession>A0A2H9ZTN7</accession>
<feature type="region of interest" description="Disordered" evidence="1">
    <location>
        <begin position="72"/>
        <end position="108"/>
    </location>
</feature>